<dbReference type="SUPFAM" id="SSF52047">
    <property type="entry name" value="RNI-like"/>
    <property type="match status" value="1"/>
</dbReference>
<evidence type="ECO:0000256" key="1">
    <source>
        <dbReference type="ARBA" id="ARBA00004430"/>
    </source>
</evidence>
<gene>
    <name evidence="2" type="ORF">Vafri_12114</name>
</gene>
<reference evidence="2" key="1">
    <citation type="journal article" date="2021" name="Proc. Natl. Acad. Sci. U.S.A.">
        <title>Three genomes in the algal genus Volvox reveal the fate of a haploid sex-determining region after a transition to homothallism.</title>
        <authorList>
            <person name="Yamamoto K."/>
            <person name="Hamaji T."/>
            <person name="Kawai-Toyooka H."/>
            <person name="Matsuzaki R."/>
            <person name="Takahashi F."/>
            <person name="Nishimura Y."/>
            <person name="Kawachi M."/>
            <person name="Noguchi H."/>
            <person name="Minakuchi Y."/>
            <person name="Umen J.G."/>
            <person name="Toyoda A."/>
            <person name="Nozaki H."/>
        </authorList>
    </citation>
    <scope>NUCLEOTIDE SEQUENCE</scope>
    <source>
        <strain evidence="2">NIES-3780</strain>
    </source>
</reference>
<keyword evidence="3" id="KW-1185">Reference proteome</keyword>
<dbReference type="Gene3D" id="3.80.10.10">
    <property type="entry name" value="Ribonuclease Inhibitor"/>
    <property type="match status" value="1"/>
</dbReference>
<dbReference type="GO" id="GO:0019005">
    <property type="term" value="C:SCF ubiquitin ligase complex"/>
    <property type="evidence" value="ECO:0007669"/>
    <property type="project" value="TreeGrafter"/>
</dbReference>
<dbReference type="PANTHER" id="PTHR13318">
    <property type="entry name" value="PARTNER OF PAIRED, ISOFORM B-RELATED"/>
    <property type="match status" value="1"/>
</dbReference>
<dbReference type="Proteomes" id="UP000747399">
    <property type="component" value="Unassembled WGS sequence"/>
</dbReference>
<dbReference type="GO" id="GO:0031146">
    <property type="term" value="P:SCF-dependent proteasomal ubiquitin-dependent protein catabolic process"/>
    <property type="evidence" value="ECO:0007669"/>
    <property type="project" value="TreeGrafter"/>
</dbReference>
<evidence type="ECO:0000313" key="3">
    <source>
        <dbReference type="Proteomes" id="UP000747399"/>
    </source>
</evidence>
<proteinExistence type="predicted"/>
<name>A0A8J4F1C0_9CHLO</name>
<comment type="subcellular location">
    <subcellularLocation>
        <location evidence="1">Cytoplasm</location>
        <location evidence="1">Cytoskeleton</location>
        <location evidence="1">Cilium axoneme</location>
    </subcellularLocation>
</comment>
<evidence type="ECO:0000313" key="2">
    <source>
        <dbReference type="EMBL" id="GIL56876.1"/>
    </source>
</evidence>
<organism evidence="2 3">
    <name type="scientific">Volvox africanus</name>
    <dbReference type="NCBI Taxonomy" id="51714"/>
    <lineage>
        <taxon>Eukaryota</taxon>
        <taxon>Viridiplantae</taxon>
        <taxon>Chlorophyta</taxon>
        <taxon>core chlorophytes</taxon>
        <taxon>Chlorophyceae</taxon>
        <taxon>CS clade</taxon>
        <taxon>Chlamydomonadales</taxon>
        <taxon>Volvocaceae</taxon>
        <taxon>Volvox</taxon>
    </lineage>
</organism>
<dbReference type="PANTHER" id="PTHR13318:SF190">
    <property type="entry name" value="PARTNER OF PAIRED, ISOFORM B"/>
    <property type="match status" value="1"/>
</dbReference>
<accession>A0A8J4F1C0</accession>
<dbReference type="AlphaFoldDB" id="A0A8J4F1C0"/>
<protein>
    <submittedName>
        <fullName evidence="2">Uncharacterized protein</fullName>
    </submittedName>
</protein>
<comment type="caution">
    <text evidence="2">The sequence shown here is derived from an EMBL/GenBank/DDBJ whole genome shotgun (WGS) entry which is preliminary data.</text>
</comment>
<dbReference type="EMBL" id="BNCO01000026">
    <property type="protein sequence ID" value="GIL56876.1"/>
    <property type="molecule type" value="Genomic_DNA"/>
</dbReference>
<sequence length="415" mass="44019">MPHIFIPHAAACCPCLVSDLREICIGLSSASTYDQHHHRHHHHKNFYPMCSPVPYPIVPYERRPRRPYEQNQNHHNSPQAGGNECIRRELRSCRRRHSAATLEHLDLSGLGSPRSGSGSWITPLAALAAAADGIAPRLTHLDLSCTAVQPEDLACLQCAPALKILSLSGTNAGSPQGAAALVAGGLSGLQDLDLSFCSVTDNMVSWLKQLTGLTALNLSDNPDLSLAPTASPRPGQPPDPHQRWHLGIRDMMLSDTWAASYAPDMLATAAPPPLDPDDGARLAPVAAAAATSTSGMGAVAEGGGNSVGSNSSLTDPGSCANCGCIWPYLRRLNLIWTRVGEAGFRSLFSTDGCRGRGGGLEVSEATRAMACKGPLRRLEELKAGSPAITNGVVEILAAARLPNLRSLLLRVRLFT</sequence>
<dbReference type="InterPro" id="IPR032675">
    <property type="entry name" value="LRR_dom_sf"/>
</dbReference>
<dbReference type="GO" id="GO:0005930">
    <property type="term" value="C:axoneme"/>
    <property type="evidence" value="ECO:0007669"/>
    <property type="project" value="UniProtKB-SubCell"/>
</dbReference>